<dbReference type="Pfam" id="PF02687">
    <property type="entry name" value="FtsX"/>
    <property type="match status" value="2"/>
</dbReference>
<evidence type="ECO:0000256" key="6">
    <source>
        <dbReference type="SAM" id="Phobius"/>
    </source>
</evidence>
<keyword evidence="4 6" id="KW-1133">Transmembrane helix</keyword>
<proteinExistence type="predicted"/>
<feature type="transmembrane region" description="Helical" evidence="6">
    <location>
        <begin position="726"/>
        <end position="754"/>
    </location>
</feature>
<evidence type="ECO:0000256" key="2">
    <source>
        <dbReference type="ARBA" id="ARBA00022475"/>
    </source>
</evidence>
<feature type="transmembrane region" description="Helical" evidence="6">
    <location>
        <begin position="774"/>
        <end position="796"/>
    </location>
</feature>
<evidence type="ECO:0000256" key="4">
    <source>
        <dbReference type="ARBA" id="ARBA00022989"/>
    </source>
</evidence>
<gene>
    <name evidence="9" type="ORF">SAMN05192529_13221</name>
</gene>
<feature type="domain" description="MacB-like periplasmic core" evidence="8">
    <location>
        <begin position="22"/>
        <end position="251"/>
    </location>
</feature>
<evidence type="ECO:0000259" key="7">
    <source>
        <dbReference type="Pfam" id="PF02687"/>
    </source>
</evidence>
<sequence>MQLFKRNLLIAFRNFKKSKATTAIHILGLAVGISASLVIFLIVRYDFSFDKWEPEADQIYRLYTQTGTEGTNAGVNLLAPDAIRQNVTGISHVAQVCAADFLNYAKVQTKADWKTVSDWGATVFVDANYFNLFPYQWLAGSPGVLNELNTIVLSTSEAGKFFPGVNYNEVVGKVISFDDSVNVTVRGIVQDQKQHTDFKFDNFISLSTFTKTPLINSYGTISWSSVNGYAQCLVRLVPGVNPQKVGKQIKDLYLANTKDQKAKWRQLGVLQPLSDVHFNMKIDGRVSKSSLLNLGVLALLLLLLAAINFINLSTAQSTLRAREIGVRKSFGSSNKKIIYQFLTETFVLTVLATVLALLLAPFLLHVFKGFVPDGLNMKDMLNPVVLLFLMMTIILVTFLAGLYPAFVLTQFKPVEALKNQTTKNGKTRNATLRQVLTVSQFVIAQIFLIVVVVIGKQIHFMMNKDLGFRKDAIISFYIPDGFTLGNKSHKSVLLNDLRQVNGIQDISISTGMPTRNGWNTTSVDIVRNGKKENFDNIHTRSVDDRYLPVFDLKLLAGKNIQVDTSSRMGQVMINETFMHQLNVKDPNQIIGQYMFGGGADTAVIVGVLKDFTTQNLHFAISPTVVFADNHSYGYMMSILLDQKRPDSWPGIIATVEKKYKTFYPNIDFNYSFYDESLEKLYNADQRLSTLLMWATGLAIFISCLGLLGLVSFMANQRTKEIGIRKVLGASVGSIIGLLSRSMVKLVLLAAVIAFPFAWYFSNKWLRDFAFRTKVGWSIFFICAAGMLLIALMVLCLRTLKAARANPVQSLRDE</sequence>
<feature type="transmembrane region" description="Helical" evidence="6">
    <location>
        <begin position="430"/>
        <end position="454"/>
    </location>
</feature>
<dbReference type="GO" id="GO:0022857">
    <property type="term" value="F:transmembrane transporter activity"/>
    <property type="evidence" value="ECO:0007669"/>
    <property type="project" value="TreeGrafter"/>
</dbReference>
<dbReference type="InterPro" id="IPR050250">
    <property type="entry name" value="Macrolide_Exporter_MacB"/>
</dbReference>
<evidence type="ECO:0000259" key="8">
    <source>
        <dbReference type="Pfam" id="PF12704"/>
    </source>
</evidence>
<feature type="transmembrane region" description="Helical" evidence="6">
    <location>
        <begin position="690"/>
        <end position="714"/>
    </location>
</feature>
<feature type="domain" description="MacB-like periplasmic core" evidence="8">
    <location>
        <begin position="436"/>
        <end position="632"/>
    </location>
</feature>
<evidence type="ECO:0000256" key="3">
    <source>
        <dbReference type="ARBA" id="ARBA00022692"/>
    </source>
</evidence>
<dbReference type="InterPro" id="IPR003838">
    <property type="entry name" value="ABC3_permease_C"/>
</dbReference>
<evidence type="ECO:0000313" key="10">
    <source>
        <dbReference type="Proteomes" id="UP000199041"/>
    </source>
</evidence>
<feature type="transmembrane region" description="Helical" evidence="6">
    <location>
        <begin position="337"/>
        <end position="364"/>
    </location>
</feature>
<keyword evidence="5 6" id="KW-0472">Membrane</keyword>
<feature type="domain" description="ABC3 transporter permease C-terminal" evidence="7">
    <location>
        <begin position="696"/>
        <end position="806"/>
    </location>
</feature>
<protein>
    <submittedName>
        <fullName evidence="9">Duplicated orphan permease</fullName>
    </submittedName>
</protein>
<dbReference type="PANTHER" id="PTHR30572">
    <property type="entry name" value="MEMBRANE COMPONENT OF TRANSPORTER-RELATED"/>
    <property type="match status" value="1"/>
</dbReference>
<dbReference type="PANTHER" id="PTHR30572:SF18">
    <property type="entry name" value="ABC-TYPE MACROLIDE FAMILY EXPORT SYSTEM PERMEASE COMPONENT 2"/>
    <property type="match status" value="1"/>
</dbReference>
<evidence type="ECO:0000313" key="9">
    <source>
        <dbReference type="EMBL" id="SEA60456.1"/>
    </source>
</evidence>
<comment type="subcellular location">
    <subcellularLocation>
        <location evidence="1">Cell membrane</location>
        <topology evidence="1">Multi-pass membrane protein</topology>
    </subcellularLocation>
</comment>
<name>A0A1H4CJ45_9BACT</name>
<dbReference type="GO" id="GO:0005886">
    <property type="term" value="C:plasma membrane"/>
    <property type="evidence" value="ECO:0007669"/>
    <property type="project" value="UniProtKB-SubCell"/>
</dbReference>
<dbReference type="AlphaFoldDB" id="A0A1H4CJ45"/>
<dbReference type="OrthoDB" id="1451596at2"/>
<evidence type="ECO:0000256" key="1">
    <source>
        <dbReference type="ARBA" id="ARBA00004651"/>
    </source>
</evidence>
<dbReference type="Pfam" id="PF12704">
    <property type="entry name" value="MacB_PCD"/>
    <property type="match status" value="2"/>
</dbReference>
<keyword evidence="2" id="KW-1003">Cell membrane</keyword>
<feature type="transmembrane region" description="Helical" evidence="6">
    <location>
        <begin position="384"/>
        <end position="409"/>
    </location>
</feature>
<feature type="transmembrane region" description="Helical" evidence="6">
    <location>
        <begin position="21"/>
        <end position="43"/>
    </location>
</feature>
<reference evidence="9 10" key="1">
    <citation type="submission" date="2016-10" db="EMBL/GenBank/DDBJ databases">
        <authorList>
            <person name="de Groot N.N."/>
        </authorList>
    </citation>
    <scope>NUCLEOTIDE SEQUENCE [LARGE SCALE GENOMIC DNA]</scope>
    <source>
        <strain evidence="9 10">Vu-144</strain>
    </source>
</reference>
<dbReference type="EMBL" id="FNQY01000032">
    <property type="protein sequence ID" value="SEA60456.1"/>
    <property type="molecule type" value="Genomic_DNA"/>
</dbReference>
<feature type="transmembrane region" description="Helical" evidence="6">
    <location>
        <begin position="291"/>
        <end position="312"/>
    </location>
</feature>
<dbReference type="Proteomes" id="UP000199041">
    <property type="component" value="Unassembled WGS sequence"/>
</dbReference>
<keyword evidence="10" id="KW-1185">Reference proteome</keyword>
<keyword evidence="3 6" id="KW-0812">Transmembrane</keyword>
<dbReference type="RefSeq" id="WP_091401105.1">
    <property type="nucleotide sequence ID" value="NZ_FNQY01000032.1"/>
</dbReference>
<accession>A0A1H4CJ45</accession>
<dbReference type="InterPro" id="IPR025857">
    <property type="entry name" value="MacB_PCD"/>
</dbReference>
<organism evidence="9 10">
    <name type="scientific">Arachidicoccus rhizosphaerae</name>
    <dbReference type="NCBI Taxonomy" id="551991"/>
    <lineage>
        <taxon>Bacteria</taxon>
        <taxon>Pseudomonadati</taxon>
        <taxon>Bacteroidota</taxon>
        <taxon>Chitinophagia</taxon>
        <taxon>Chitinophagales</taxon>
        <taxon>Chitinophagaceae</taxon>
        <taxon>Arachidicoccus</taxon>
    </lineage>
</organism>
<feature type="domain" description="ABC3 transporter permease C-terminal" evidence="7">
    <location>
        <begin position="296"/>
        <end position="410"/>
    </location>
</feature>
<dbReference type="STRING" id="551991.SAMN05192529_13221"/>
<evidence type="ECO:0000256" key="5">
    <source>
        <dbReference type="ARBA" id="ARBA00023136"/>
    </source>
</evidence>